<dbReference type="Proteomes" id="UP001454036">
    <property type="component" value="Unassembled WGS sequence"/>
</dbReference>
<feature type="compositionally biased region" description="Polar residues" evidence="1">
    <location>
        <begin position="104"/>
        <end position="116"/>
    </location>
</feature>
<feature type="region of interest" description="Disordered" evidence="1">
    <location>
        <begin position="89"/>
        <end position="123"/>
    </location>
</feature>
<dbReference type="EMBL" id="BAABME010002979">
    <property type="protein sequence ID" value="GAA0156912.1"/>
    <property type="molecule type" value="Genomic_DNA"/>
</dbReference>
<accession>A0AAV3Q3Y0</accession>
<proteinExistence type="predicted"/>
<evidence type="ECO:0000313" key="3">
    <source>
        <dbReference type="Proteomes" id="UP001454036"/>
    </source>
</evidence>
<reference evidence="2 3" key="1">
    <citation type="submission" date="2024-01" db="EMBL/GenBank/DDBJ databases">
        <title>The complete chloroplast genome sequence of Lithospermum erythrorhizon: insights into the phylogenetic relationship among Boraginaceae species and the maternal lineages of purple gromwells.</title>
        <authorList>
            <person name="Okada T."/>
            <person name="Watanabe K."/>
        </authorList>
    </citation>
    <scope>NUCLEOTIDE SEQUENCE [LARGE SCALE GENOMIC DNA]</scope>
</reference>
<comment type="caution">
    <text evidence="2">The sequence shown here is derived from an EMBL/GenBank/DDBJ whole genome shotgun (WGS) entry which is preliminary data.</text>
</comment>
<evidence type="ECO:0000256" key="1">
    <source>
        <dbReference type="SAM" id="MobiDB-lite"/>
    </source>
</evidence>
<dbReference type="AlphaFoldDB" id="A0AAV3Q3Y0"/>
<evidence type="ECO:0000313" key="2">
    <source>
        <dbReference type="EMBL" id="GAA0156912.1"/>
    </source>
</evidence>
<gene>
    <name evidence="2" type="ORF">LIER_14292</name>
</gene>
<sequence>MTVAYWINRTPTNILQWRSPYQVIYGKVVDIKVFGCLCYTTNIAPHKHKFEHMAFACIFLGFIEGIFPFDPSFKQNFLVPTELNEGTNDLNVPIEPNDLDVPVSQDSIPTIDNTTVRSRKQPQ</sequence>
<protein>
    <submittedName>
        <fullName evidence="2">Uncharacterized protein</fullName>
    </submittedName>
</protein>
<organism evidence="2 3">
    <name type="scientific">Lithospermum erythrorhizon</name>
    <name type="common">Purple gromwell</name>
    <name type="synonym">Lithospermum officinale var. erythrorhizon</name>
    <dbReference type="NCBI Taxonomy" id="34254"/>
    <lineage>
        <taxon>Eukaryota</taxon>
        <taxon>Viridiplantae</taxon>
        <taxon>Streptophyta</taxon>
        <taxon>Embryophyta</taxon>
        <taxon>Tracheophyta</taxon>
        <taxon>Spermatophyta</taxon>
        <taxon>Magnoliopsida</taxon>
        <taxon>eudicotyledons</taxon>
        <taxon>Gunneridae</taxon>
        <taxon>Pentapetalae</taxon>
        <taxon>asterids</taxon>
        <taxon>lamiids</taxon>
        <taxon>Boraginales</taxon>
        <taxon>Boraginaceae</taxon>
        <taxon>Boraginoideae</taxon>
        <taxon>Lithospermeae</taxon>
        <taxon>Lithospermum</taxon>
    </lineage>
</organism>
<keyword evidence="3" id="KW-1185">Reference proteome</keyword>
<name>A0AAV3Q3Y0_LITER</name>